<dbReference type="FunFam" id="3.30.160.60:FF:001158">
    <property type="entry name" value="zinc finger protein 22"/>
    <property type="match status" value="1"/>
</dbReference>
<evidence type="ECO:0000313" key="15">
    <source>
        <dbReference type="Proteomes" id="UP000694620"/>
    </source>
</evidence>
<dbReference type="GO" id="GO:0008270">
    <property type="term" value="F:zinc ion binding"/>
    <property type="evidence" value="ECO:0007669"/>
    <property type="project" value="UniProtKB-KW"/>
</dbReference>
<dbReference type="Gene3D" id="3.30.160.60">
    <property type="entry name" value="Classic Zinc Finger"/>
    <property type="match status" value="8"/>
</dbReference>
<keyword evidence="10" id="KW-0539">Nucleus</keyword>
<dbReference type="SMART" id="SM00355">
    <property type="entry name" value="ZnF_C2H2"/>
    <property type="match status" value="8"/>
</dbReference>
<evidence type="ECO:0000259" key="13">
    <source>
        <dbReference type="PROSITE" id="PS50157"/>
    </source>
</evidence>
<dbReference type="Pfam" id="PF00096">
    <property type="entry name" value="zf-C2H2"/>
    <property type="match status" value="6"/>
</dbReference>
<keyword evidence="15" id="KW-1185">Reference proteome</keyword>
<dbReference type="PROSITE" id="PS00028">
    <property type="entry name" value="ZINC_FINGER_C2H2_1"/>
    <property type="match status" value="8"/>
</dbReference>
<dbReference type="AlphaFoldDB" id="A0A8C4SMX5"/>
<evidence type="ECO:0000256" key="8">
    <source>
        <dbReference type="ARBA" id="ARBA00023125"/>
    </source>
</evidence>
<feature type="region of interest" description="Disordered" evidence="12">
    <location>
        <begin position="80"/>
        <end position="138"/>
    </location>
</feature>
<comment type="subcellular location">
    <subcellularLocation>
        <location evidence="1">Nucleus</location>
    </subcellularLocation>
</comment>
<feature type="domain" description="C2H2-type" evidence="13">
    <location>
        <begin position="386"/>
        <end position="413"/>
    </location>
</feature>
<evidence type="ECO:0000256" key="11">
    <source>
        <dbReference type="PROSITE-ProRule" id="PRU00042"/>
    </source>
</evidence>
<dbReference type="FunFam" id="3.30.160.60:FF:000688">
    <property type="entry name" value="zinc finger protein 197 isoform X1"/>
    <property type="match status" value="1"/>
</dbReference>
<dbReference type="FunFam" id="3.30.160.60:FF:001954">
    <property type="entry name" value="Zinc finger protein 787"/>
    <property type="match status" value="1"/>
</dbReference>
<dbReference type="InterPro" id="IPR036236">
    <property type="entry name" value="Znf_C2H2_sf"/>
</dbReference>
<reference evidence="14" key="1">
    <citation type="submission" date="2021-06" db="EMBL/GenBank/DDBJ databases">
        <authorList>
            <consortium name="Wellcome Sanger Institute Data Sharing"/>
        </authorList>
    </citation>
    <scope>NUCLEOTIDE SEQUENCE [LARGE SCALE GENOMIC DNA]</scope>
</reference>
<dbReference type="InterPro" id="IPR013087">
    <property type="entry name" value="Znf_C2H2_type"/>
</dbReference>
<evidence type="ECO:0000256" key="6">
    <source>
        <dbReference type="ARBA" id="ARBA00022833"/>
    </source>
</evidence>
<keyword evidence="6" id="KW-0862">Zinc</keyword>
<evidence type="ECO:0000313" key="14">
    <source>
        <dbReference type="Ensembl" id="ENSECRP00000019423.1"/>
    </source>
</evidence>
<keyword evidence="4" id="KW-0677">Repeat</keyword>
<dbReference type="Ensembl" id="ENSECRT00000019818.1">
    <property type="protein sequence ID" value="ENSECRP00000019423.1"/>
    <property type="gene ID" value="ENSECRG00000012997.1"/>
</dbReference>
<feature type="domain" description="C2H2-type" evidence="13">
    <location>
        <begin position="302"/>
        <end position="329"/>
    </location>
</feature>
<feature type="domain" description="C2H2-type" evidence="13">
    <location>
        <begin position="330"/>
        <end position="357"/>
    </location>
</feature>
<keyword evidence="9" id="KW-0804">Transcription</keyword>
<dbReference type="Proteomes" id="UP000694620">
    <property type="component" value="Chromosome 1"/>
</dbReference>
<evidence type="ECO:0000256" key="2">
    <source>
        <dbReference type="ARBA" id="ARBA00006991"/>
    </source>
</evidence>
<reference evidence="14" key="3">
    <citation type="submission" date="2025-09" db="UniProtKB">
        <authorList>
            <consortium name="Ensembl"/>
        </authorList>
    </citation>
    <scope>IDENTIFICATION</scope>
</reference>
<gene>
    <name evidence="14" type="primary">LOC114666496</name>
</gene>
<feature type="compositionally biased region" description="Polar residues" evidence="12">
    <location>
        <begin position="126"/>
        <end position="138"/>
    </location>
</feature>
<evidence type="ECO:0000256" key="9">
    <source>
        <dbReference type="ARBA" id="ARBA00023163"/>
    </source>
</evidence>
<sequence length="449" mass="50832">MEDKSNANIKEEDCEWECMQDQTSVNITEEFKICKWGSVASDPTPDTSDLPENKVINCVKEEHLKSESVSKHVCTDEEPAGTGFMKSEPPAIQNNSFQVKTGSLDSDMERSEKATCSRYSGEDLQGNGTFSTSSFPQTSLPFRPQQNENLRSESGVLLLVPLEYYSLSVAKISVDVGTQQQVYGKNSTPLHVYQGQANPSEQKSKTKRKLNHTGQKLLSCSECGKQFFSSSNLKTHRRIHTGEKPYSCSECGKRFIQIGHLRTHTKIHTGEKPYCCPECGKGFVTRNRLQIHARIHTGEKPYCCPECGKAFITRNRLQIHTRIHTGEKPYWCSHCEKRFSDKRGLQLHTRIHTGEKPYCCSECGKQFSQIGTLQTHVRIHTGEKPFSCSECGKQFSQIGNLRTHMRIHTGKKPFCCSVCGKELADKRGLQLHTRLHFGEKPYSYSDCWK</sequence>
<keyword evidence="3" id="KW-0479">Metal-binding</keyword>
<reference evidence="14" key="2">
    <citation type="submission" date="2025-08" db="UniProtKB">
        <authorList>
            <consortium name="Ensembl"/>
        </authorList>
    </citation>
    <scope>IDENTIFICATION</scope>
</reference>
<keyword evidence="8" id="KW-0238">DNA-binding</keyword>
<evidence type="ECO:0000256" key="4">
    <source>
        <dbReference type="ARBA" id="ARBA00022737"/>
    </source>
</evidence>
<dbReference type="GO" id="GO:0005634">
    <property type="term" value="C:nucleus"/>
    <property type="evidence" value="ECO:0007669"/>
    <property type="project" value="UniProtKB-SubCell"/>
</dbReference>
<feature type="compositionally biased region" description="Polar residues" evidence="12">
    <location>
        <begin position="92"/>
        <end position="104"/>
    </location>
</feature>
<proteinExistence type="inferred from homology"/>
<feature type="domain" description="C2H2-type" evidence="13">
    <location>
        <begin position="218"/>
        <end position="245"/>
    </location>
</feature>
<dbReference type="GO" id="GO:0000978">
    <property type="term" value="F:RNA polymerase II cis-regulatory region sequence-specific DNA binding"/>
    <property type="evidence" value="ECO:0007669"/>
    <property type="project" value="TreeGrafter"/>
</dbReference>
<dbReference type="GeneTree" id="ENSGT01150000286952"/>
<dbReference type="Pfam" id="PF13894">
    <property type="entry name" value="zf-C2H2_4"/>
    <property type="match status" value="1"/>
</dbReference>
<evidence type="ECO:0000256" key="5">
    <source>
        <dbReference type="ARBA" id="ARBA00022771"/>
    </source>
</evidence>
<dbReference type="SUPFAM" id="SSF57667">
    <property type="entry name" value="beta-beta-alpha zinc fingers"/>
    <property type="match status" value="4"/>
</dbReference>
<dbReference type="PANTHER" id="PTHR24393:SF151">
    <property type="entry name" value="C2H2-TYPE DOMAIN-CONTAINING PROTEIN"/>
    <property type="match status" value="1"/>
</dbReference>
<keyword evidence="5 11" id="KW-0863">Zinc-finger</keyword>
<keyword evidence="7" id="KW-0805">Transcription regulation</keyword>
<evidence type="ECO:0000256" key="10">
    <source>
        <dbReference type="ARBA" id="ARBA00023242"/>
    </source>
</evidence>
<evidence type="ECO:0000256" key="1">
    <source>
        <dbReference type="ARBA" id="ARBA00004123"/>
    </source>
</evidence>
<organism evidence="14 15">
    <name type="scientific">Erpetoichthys calabaricus</name>
    <name type="common">Rope fish</name>
    <name type="synonym">Calamoichthys calabaricus</name>
    <dbReference type="NCBI Taxonomy" id="27687"/>
    <lineage>
        <taxon>Eukaryota</taxon>
        <taxon>Metazoa</taxon>
        <taxon>Chordata</taxon>
        <taxon>Craniata</taxon>
        <taxon>Vertebrata</taxon>
        <taxon>Euteleostomi</taxon>
        <taxon>Actinopterygii</taxon>
        <taxon>Polypteriformes</taxon>
        <taxon>Polypteridae</taxon>
        <taxon>Erpetoichthys</taxon>
    </lineage>
</organism>
<evidence type="ECO:0000256" key="3">
    <source>
        <dbReference type="ARBA" id="ARBA00022723"/>
    </source>
</evidence>
<evidence type="ECO:0000256" key="12">
    <source>
        <dbReference type="SAM" id="MobiDB-lite"/>
    </source>
</evidence>
<feature type="domain" description="C2H2-type" evidence="13">
    <location>
        <begin position="246"/>
        <end position="273"/>
    </location>
</feature>
<evidence type="ECO:0000256" key="7">
    <source>
        <dbReference type="ARBA" id="ARBA00023015"/>
    </source>
</evidence>
<protein>
    <submittedName>
        <fullName evidence="14">Gastrula zinc finger protein XlCGF57.1-like</fullName>
    </submittedName>
</protein>
<dbReference type="PANTHER" id="PTHR24393">
    <property type="entry name" value="ZINC FINGER PROTEIN"/>
    <property type="match status" value="1"/>
</dbReference>
<feature type="domain" description="C2H2-type" evidence="13">
    <location>
        <begin position="358"/>
        <end position="385"/>
    </location>
</feature>
<accession>A0A8C4SMX5</accession>
<dbReference type="FunFam" id="3.30.160.60:FF:001485">
    <property type="entry name" value="Krueppel-related zinc finger protein"/>
    <property type="match status" value="1"/>
</dbReference>
<dbReference type="FunFam" id="3.30.160.60:FF:002343">
    <property type="entry name" value="Zinc finger protein 33A"/>
    <property type="match status" value="3"/>
</dbReference>
<comment type="similarity">
    <text evidence="2">Belongs to the krueppel C2H2-type zinc-finger protein family.</text>
</comment>
<feature type="domain" description="C2H2-type" evidence="13">
    <location>
        <begin position="414"/>
        <end position="441"/>
    </location>
</feature>
<dbReference type="PROSITE" id="PS50157">
    <property type="entry name" value="ZINC_FINGER_C2H2_2"/>
    <property type="match status" value="8"/>
</dbReference>
<feature type="domain" description="C2H2-type" evidence="13">
    <location>
        <begin position="274"/>
        <end position="301"/>
    </location>
</feature>
<dbReference type="GO" id="GO:0001228">
    <property type="term" value="F:DNA-binding transcription activator activity, RNA polymerase II-specific"/>
    <property type="evidence" value="ECO:0007669"/>
    <property type="project" value="TreeGrafter"/>
</dbReference>
<name>A0A8C4SMX5_ERPCA</name>